<dbReference type="SMART" id="SM00179">
    <property type="entry name" value="EGF_CA"/>
    <property type="match status" value="1"/>
</dbReference>
<dbReference type="Pfam" id="PF07645">
    <property type="entry name" value="EGF_CA"/>
    <property type="match status" value="1"/>
</dbReference>
<dbReference type="InterPro" id="IPR049883">
    <property type="entry name" value="NOTCH1_EGF-like"/>
</dbReference>
<protein>
    <recommendedName>
        <fullName evidence="4">EGF-like calcium-binding domain-containing protein</fullName>
    </recommendedName>
</protein>
<keyword evidence="6" id="KW-1185">Reference proteome</keyword>
<evidence type="ECO:0000313" key="5">
    <source>
        <dbReference type="EMBL" id="KAB0390706.1"/>
    </source>
</evidence>
<dbReference type="OrthoDB" id="4062651at2759"/>
<dbReference type="GO" id="GO:0005509">
    <property type="term" value="F:calcium ion binding"/>
    <property type="evidence" value="ECO:0007669"/>
    <property type="project" value="InterPro"/>
</dbReference>
<keyword evidence="3" id="KW-0325">Glycoprotein</keyword>
<evidence type="ECO:0000259" key="4">
    <source>
        <dbReference type="SMART" id="SM00179"/>
    </source>
</evidence>
<evidence type="ECO:0000256" key="1">
    <source>
        <dbReference type="ARBA" id="ARBA00022536"/>
    </source>
</evidence>
<organism evidence="5 6">
    <name type="scientific">Balaenoptera physalus</name>
    <name type="common">Fin whale</name>
    <name type="synonym">Balaena physalus</name>
    <dbReference type="NCBI Taxonomy" id="9770"/>
    <lineage>
        <taxon>Eukaryota</taxon>
        <taxon>Metazoa</taxon>
        <taxon>Chordata</taxon>
        <taxon>Craniata</taxon>
        <taxon>Vertebrata</taxon>
        <taxon>Euteleostomi</taxon>
        <taxon>Mammalia</taxon>
        <taxon>Eutheria</taxon>
        <taxon>Laurasiatheria</taxon>
        <taxon>Artiodactyla</taxon>
        <taxon>Whippomorpha</taxon>
        <taxon>Cetacea</taxon>
        <taxon>Mysticeti</taxon>
        <taxon>Balaenopteridae</taxon>
        <taxon>Balaenoptera</taxon>
    </lineage>
</organism>
<accession>A0A643BRU2</accession>
<dbReference type="InterPro" id="IPR001881">
    <property type="entry name" value="EGF-like_Ca-bd_dom"/>
</dbReference>
<dbReference type="CDD" id="cd00054">
    <property type="entry name" value="EGF_CA"/>
    <property type="match status" value="1"/>
</dbReference>
<dbReference type="SUPFAM" id="SSF57196">
    <property type="entry name" value="EGF/Laminin"/>
    <property type="match status" value="1"/>
</dbReference>
<evidence type="ECO:0000256" key="3">
    <source>
        <dbReference type="ARBA" id="ARBA00023180"/>
    </source>
</evidence>
<dbReference type="Gene3D" id="2.10.25.10">
    <property type="entry name" value="Laminin"/>
    <property type="match status" value="1"/>
</dbReference>
<dbReference type="Proteomes" id="UP000437017">
    <property type="component" value="Unassembled WGS sequence"/>
</dbReference>
<dbReference type="InterPro" id="IPR018097">
    <property type="entry name" value="EGF_Ca-bd_CS"/>
</dbReference>
<evidence type="ECO:0000313" key="6">
    <source>
        <dbReference type="Proteomes" id="UP000437017"/>
    </source>
</evidence>
<keyword evidence="2" id="KW-1015">Disulfide bond</keyword>
<name>A0A643BRU2_BALPH</name>
<reference evidence="5 6" key="1">
    <citation type="journal article" date="2019" name="PLoS ONE">
        <title>Genomic analyses reveal an absence of contemporary introgressive admixture between fin whales and blue whales, despite known hybrids.</title>
        <authorList>
            <person name="Westbury M.V."/>
            <person name="Petersen B."/>
            <person name="Lorenzen E.D."/>
        </authorList>
    </citation>
    <scope>NUCLEOTIDE SEQUENCE [LARGE SCALE GENOMIC DNA]</scope>
    <source>
        <strain evidence="5">FinWhale-01</strain>
    </source>
</reference>
<sequence length="64" mass="6644">MEGVSGDLHPHWVSGISDVDECVSPQHVCPRGTVCINTGGGFQCVSPECPEGSGNVSYVKTSPL</sequence>
<feature type="domain" description="EGF-like calcium-binding" evidence="4">
    <location>
        <begin position="18"/>
        <end position="61"/>
    </location>
</feature>
<keyword evidence="1" id="KW-0245">EGF-like domain</keyword>
<dbReference type="AlphaFoldDB" id="A0A643BRU2"/>
<dbReference type="PROSITE" id="PS01187">
    <property type="entry name" value="EGF_CA"/>
    <property type="match status" value="1"/>
</dbReference>
<gene>
    <name evidence="5" type="ORF">E2I00_013944</name>
</gene>
<dbReference type="FunFam" id="2.10.25.10:FF:000568">
    <property type="entry name" value="Fibulin 7"/>
    <property type="match status" value="1"/>
</dbReference>
<evidence type="ECO:0000256" key="2">
    <source>
        <dbReference type="ARBA" id="ARBA00023157"/>
    </source>
</evidence>
<comment type="caution">
    <text evidence="5">The sequence shown here is derived from an EMBL/GenBank/DDBJ whole genome shotgun (WGS) entry which is preliminary data.</text>
</comment>
<proteinExistence type="predicted"/>
<dbReference type="EMBL" id="SGJD01005137">
    <property type="protein sequence ID" value="KAB0390706.1"/>
    <property type="molecule type" value="Genomic_DNA"/>
</dbReference>